<dbReference type="Proteomes" id="UP000299102">
    <property type="component" value="Unassembled WGS sequence"/>
</dbReference>
<name>A0A4C1TCR7_EUMVA</name>
<comment type="caution">
    <text evidence="2">The sequence shown here is derived from an EMBL/GenBank/DDBJ whole genome shotgun (WGS) entry which is preliminary data.</text>
</comment>
<organism evidence="2 3">
    <name type="scientific">Eumeta variegata</name>
    <name type="common">Bagworm moth</name>
    <name type="synonym">Eumeta japonica</name>
    <dbReference type="NCBI Taxonomy" id="151549"/>
    <lineage>
        <taxon>Eukaryota</taxon>
        <taxon>Metazoa</taxon>
        <taxon>Ecdysozoa</taxon>
        <taxon>Arthropoda</taxon>
        <taxon>Hexapoda</taxon>
        <taxon>Insecta</taxon>
        <taxon>Pterygota</taxon>
        <taxon>Neoptera</taxon>
        <taxon>Endopterygota</taxon>
        <taxon>Lepidoptera</taxon>
        <taxon>Glossata</taxon>
        <taxon>Ditrysia</taxon>
        <taxon>Tineoidea</taxon>
        <taxon>Psychidae</taxon>
        <taxon>Oiketicinae</taxon>
        <taxon>Eumeta</taxon>
    </lineage>
</organism>
<reference evidence="2 3" key="1">
    <citation type="journal article" date="2019" name="Commun. Biol.">
        <title>The bagworm genome reveals a unique fibroin gene that provides high tensile strength.</title>
        <authorList>
            <person name="Kono N."/>
            <person name="Nakamura H."/>
            <person name="Ohtoshi R."/>
            <person name="Tomita M."/>
            <person name="Numata K."/>
            <person name="Arakawa K."/>
        </authorList>
    </citation>
    <scope>NUCLEOTIDE SEQUENCE [LARGE SCALE GENOMIC DNA]</scope>
</reference>
<evidence type="ECO:0000313" key="2">
    <source>
        <dbReference type="EMBL" id="GBP11996.1"/>
    </source>
</evidence>
<evidence type="ECO:0000313" key="3">
    <source>
        <dbReference type="Proteomes" id="UP000299102"/>
    </source>
</evidence>
<dbReference type="EMBL" id="BGZK01000049">
    <property type="protein sequence ID" value="GBP11996.1"/>
    <property type="molecule type" value="Genomic_DNA"/>
</dbReference>
<dbReference type="AlphaFoldDB" id="A0A4C1TCR7"/>
<sequence>MSRLYRQDTALTEHRRKVAASAVAFSVNWDILFPLKEPGDALVTSLGLQVTMGGYDHLFSGGSHALLPLENTIHKRERLINRRPAATHTRACVRAPSKGAAVPGRDRSH</sequence>
<accession>A0A4C1TCR7</accession>
<evidence type="ECO:0000256" key="1">
    <source>
        <dbReference type="SAM" id="MobiDB-lite"/>
    </source>
</evidence>
<gene>
    <name evidence="2" type="ORF">EVAR_5842_1</name>
</gene>
<proteinExistence type="predicted"/>
<feature type="region of interest" description="Disordered" evidence="1">
    <location>
        <begin position="84"/>
        <end position="109"/>
    </location>
</feature>
<protein>
    <submittedName>
        <fullName evidence="2">Uncharacterized protein</fullName>
    </submittedName>
</protein>
<keyword evidence="3" id="KW-1185">Reference proteome</keyword>